<dbReference type="InterPro" id="IPR032466">
    <property type="entry name" value="Metal_Hydrolase"/>
</dbReference>
<dbReference type="SUPFAM" id="SSF51556">
    <property type="entry name" value="Metallo-dependent hydrolases"/>
    <property type="match status" value="1"/>
</dbReference>
<dbReference type="Gene3D" id="2.30.40.10">
    <property type="entry name" value="Urease, subunit C, domain 1"/>
    <property type="match status" value="1"/>
</dbReference>
<dbReference type="InterPro" id="IPR013108">
    <property type="entry name" value="Amidohydro_3"/>
</dbReference>
<dbReference type="Pfam" id="PF07969">
    <property type="entry name" value="Amidohydro_3"/>
    <property type="match status" value="1"/>
</dbReference>
<dbReference type="RefSeq" id="WP_166102606.1">
    <property type="nucleotide sequence ID" value="NZ_BMMY01000008.1"/>
</dbReference>
<proteinExistence type="predicted"/>
<sequence>MPSTLFTTVRCGLGGPLADVLVTDGRVAAVGAAGTVSAPDAQRVTARDATLLPGFVDGHVHVEQWARHLHSVDLGAATGPLEAAAALRSALGTAPGRERVHWGHGIVPALWSTAPHKRHLDDAVGDLPVAVSSIDLHTTWLNSAALALVGLGEHPTGVLRETESIQTKARLAAMTPEAELDGWIREAVGGLPALGVTGLTDLAYADTIADWQRRSAAGAPPVRVRAGIWEPWLEAAVAGGHRSGAVVAGTDGRVRVGPFKIVSDGSLNTRTAWCVDPYPHPSDDAGRYGLCLVDPDDLVDLMSRAWAAGLEPAVHAIGDRANRAVLDAFEQVGCPGRVEHAQLVRREDMARFARLDVVASVQPQHAVTDRDVADLHWAGRTDRAFAFRSLLDAGARLELGSDAPVSPLDPRMAIADAVYRTDDERPAWHPEQTVPLEVAVAAASAGVDGVETGMVADLVLVEGDPHELDREGLRTLGVLATMVEGTFTYREV</sequence>
<name>A0A7G9QZP2_9MICO</name>
<keyword evidence="2" id="KW-0378">Hydrolase</keyword>
<dbReference type="CDD" id="cd01300">
    <property type="entry name" value="YtcJ_like"/>
    <property type="match status" value="1"/>
</dbReference>
<protein>
    <submittedName>
        <fullName evidence="2">Amidohydrolase</fullName>
    </submittedName>
</protein>
<dbReference type="Gene3D" id="3.10.310.70">
    <property type="match status" value="1"/>
</dbReference>
<reference evidence="2 3" key="1">
    <citation type="submission" date="2020-08" db="EMBL/GenBank/DDBJ databases">
        <title>Genome sequence of Phycicoccus endophyticus JCM 31784T.</title>
        <authorList>
            <person name="Hyun D.-W."/>
            <person name="Bae J.-W."/>
        </authorList>
    </citation>
    <scope>NUCLEOTIDE SEQUENCE [LARGE SCALE GENOMIC DNA]</scope>
    <source>
        <strain evidence="2 3">JCM 31784</strain>
    </source>
</reference>
<dbReference type="EMBL" id="CP060712">
    <property type="protein sequence ID" value="QNN48817.1"/>
    <property type="molecule type" value="Genomic_DNA"/>
</dbReference>
<evidence type="ECO:0000313" key="2">
    <source>
        <dbReference type="EMBL" id="QNN48817.1"/>
    </source>
</evidence>
<evidence type="ECO:0000259" key="1">
    <source>
        <dbReference type="Pfam" id="PF07969"/>
    </source>
</evidence>
<dbReference type="Proteomes" id="UP000515976">
    <property type="component" value="Chromosome"/>
</dbReference>
<dbReference type="InterPro" id="IPR011059">
    <property type="entry name" value="Metal-dep_hydrolase_composite"/>
</dbReference>
<dbReference type="AlphaFoldDB" id="A0A7G9QZP2"/>
<feature type="domain" description="Amidohydrolase 3" evidence="1">
    <location>
        <begin position="46"/>
        <end position="489"/>
    </location>
</feature>
<gene>
    <name evidence="2" type="ORF">H9L10_11035</name>
</gene>
<evidence type="ECO:0000313" key="3">
    <source>
        <dbReference type="Proteomes" id="UP000515976"/>
    </source>
</evidence>
<dbReference type="Gene3D" id="3.20.20.140">
    <property type="entry name" value="Metal-dependent hydrolases"/>
    <property type="match status" value="1"/>
</dbReference>
<dbReference type="PANTHER" id="PTHR22642">
    <property type="entry name" value="IMIDAZOLONEPROPIONASE"/>
    <property type="match status" value="1"/>
</dbReference>
<dbReference type="SUPFAM" id="SSF51338">
    <property type="entry name" value="Composite domain of metallo-dependent hydrolases"/>
    <property type="match status" value="1"/>
</dbReference>
<dbReference type="InterPro" id="IPR033932">
    <property type="entry name" value="YtcJ-like"/>
</dbReference>
<dbReference type="PANTHER" id="PTHR22642:SF2">
    <property type="entry name" value="PROTEIN LONG AFTER FAR-RED 3"/>
    <property type="match status" value="1"/>
</dbReference>
<dbReference type="KEGG" id="pei:H9L10_11035"/>
<accession>A0A7G9QZP2</accession>
<organism evidence="2 3">
    <name type="scientific">Phycicoccus endophyticus</name>
    <dbReference type="NCBI Taxonomy" id="1690220"/>
    <lineage>
        <taxon>Bacteria</taxon>
        <taxon>Bacillati</taxon>
        <taxon>Actinomycetota</taxon>
        <taxon>Actinomycetes</taxon>
        <taxon>Micrococcales</taxon>
        <taxon>Intrasporangiaceae</taxon>
        <taxon>Phycicoccus</taxon>
    </lineage>
</organism>
<dbReference type="GO" id="GO:0016810">
    <property type="term" value="F:hydrolase activity, acting on carbon-nitrogen (but not peptide) bonds"/>
    <property type="evidence" value="ECO:0007669"/>
    <property type="project" value="InterPro"/>
</dbReference>
<keyword evidence="3" id="KW-1185">Reference proteome</keyword>